<sequence>MSGPGPTMRGMTIDYSSGGPLTDLSSVGRGALADLPDDPVDICRLVHRLVIQPHDAGRIELPPGRFDENQIRPAARLVRTLLALDPSPLTVPRPPERRVVGTCRHFAVLACALLRHRGIAARARCGFATYFQPGLGLDHWVIEFSVDGAPWVRADPEAMGLTVLPTPEALAPGQFLTGGEAWIEFRAGRIDASRFGVWGTENFGPAEIRGNAIRDLAALNRAETLPWDEWGRMDASYQGHTGADYDALLDTVAATCAADDPAAVAALYRTEDLEVPPTLLT</sequence>
<evidence type="ECO:0000313" key="3">
    <source>
        <dbReference type="Proteomes" id="UP000199645"/>
    </source>
</evidence>
<reference evidence="2 3" key="1">
    <citation type="submission" date="2016-10" db="EMBL/GenBank/DDBJ databases">
        <authorList>
            <person name="de Groot N.N."/>
        </authorList>
    </citation>
    <scope>NUCLEOTIDE SEQUENCE [LARGE SCALE GENOMIC DNA]</scope>
    <source>
        <strain evidence="2 3">DSM 43019</strain>
    </source>
</reference>
<dbReference type="InterPro" id="IPR038765">
    <property type="entry name" value="Papain-like_cys_pep_sf"/>
</dbReference>
<dbReference type="Proteomes" id="UP000199645">
    <property type="component" value="Unassembled WGS sequence"/>
</dbReference>
<protein>
    <submittedName>
        <fullName evidence="2">Transglutaminase-like superfamily protein</fullName>
    </submittedName>
</protein>
<proteinExistence type="predicted"/>
<dbReference type="STRING" id="35752.SAMN05421541_106497"/>
<organism evidence="2 3">
    <name type="scientific">Actinoplanes philippinensis</name>
    <dbReference type="NCBI Taxonomy" id="35752"/>
    <lineage>
        <taxon>Bacteria</taxon>
        <taxon>Bacillati</taxon>
        <taxon>Actinomycetota</taxon>
        <taxon>Actinomycetes</taxon>
        <taxon>Micromonosporales</taxon>
        <taxon>Micromonosporaceae</taxon>
        <taxon>Actinoplanes</taxon>
    </lineage>
</organism>
<dbReference type="Pfam" id="PF01841">
    <property type="entry name" value="Transglut_core"/>
    <property type="match status" value="1"/>
</dbReference>
<dbReference type="EMBL" id="FONV01000006">
    <property type="protein sequence ID" value="SFF15968.1"/>
    <property type="molecule type" value="Genomic_DNA"/>
</dbReference>
<dbReference type="Gene3D" id="3.10.620.30">
    <property type="match status" value="1"/>
</dbReference>
<accession>A0A1I2GFI3</accession>
<dbReference type="InterPro" id="IPR002931">
    <property type="entry name" value="Transglutaminase-like"/>
</dbReference>
<feature type="domain" description="Transglutaminase-like" evidence="1">
    <location>
        <begin position="100"/>
        <end position="156"/>
    </location>
</feature>
<name>A0A1I2GFI3_9ACTN</name>
<dbReference type="SUPFAM" id="SSF54001">
    <property type="entry name" value="Cysteine proteinases"/>
    <property type="match status" value="1"/>
</dbReference>
<dbReference type="AlphaFoldDB" id="A0A1I2GFI3"/>
<keyword evidence="3" id="KW-1185">Reference proteome</keyword>
<evidence type="ECO:0000313" key="2">
    <source>
        <dbReference type="EMBL" id="SFF15968.1"/>
    </source>
</evidence>
<gene>
    <name evidence="2" type="ORF">SAMN05421541_106497</name>
</gene>
<evidence type="ECO:0000259" key="1">
    <source>
        <dbReference type="Pfam" id="PF01841"/>
    </source>
</evidence>